<proteinExistence type="predicted"/>
<organism evidence="1 2">
    <name type="scientific">Scylla paramamosain</name>
    <name type="common">Mud crab</name>
    <dbReference type="NCBI Taxonomy" id="85552"/>
    <lineage>
        <taxon>Eukaryota</taxon>
        <taxon>Metazoa</taxon>
        <taxon>Ecdysozoa</taxon>
        <taxon>Arthropoda</taxon>
        <taxon>Crustacea</taxon>
        <taxon>Multicrustacea</taxon>
        <taxon>Malacostraca</taxon>
        <taxon>Eumalacostraca</taxon>
        <taxon>Eucarida</taxon>
        <taxon>Decapoda</taxon>
        <taxon>Pleocyemata</taxon>
        <taxon>Brachyura</taxon>
        <taxon>Eubrachyura</taxon>
        <taxon>Portunoidea</taxon>
        <taxon>Portunidae</taxon>
        <taxon>Portuninae</taxon>
        <taxon>Scylla</taxon>
    </lineage>
</organism>
<gene>
    <name evidence="1" type="ORF">O3P69_007426</name>
</gene>
<dbReference type="EMBL" id="JARAKH010000002">
    <property type="protein sequence ID" value="KAK8406858.1"/>
    <property type="molecule type" value="Genomic_DNA"/>
</dbReference>
<reference evidence="1 2" key="1">
    <citation type="submission" date="2023-03" db="EMBL/GenBank/DDBJ databases">
        <title>High-quality genome of Scylla paramamosain provides insights in environmental adaptation.</title>
        <authorList>
            <person name="Zhang L."/>
        </authorList>
    </citation>
    <scope>NUCLEOTIDE SEQUENCE [LARGE SCALE GENOMIC DNA]</scope>
    <source>
        <strain evidence="1">LZ_2023a</strain>
        <tissue evidence="1">Muscle</tissue>
    </source>
</reference>
<accession>A0AAW0V3E1</accession>
<comment type="caution">
    <text evidence="1">The sequence shown here is derived from an EMBL/GenBank/DDBJ whole genome shotgun (WGS) entry which is preliminary data.</text>
</comment>
<protein>
    <submittedName>
        <fullName evidence="1">Uncharacterized protein</fullName>
    </submittedName>
</protein>
<evidence type="ECO:0000313" key="2">
    <source>
        <dbReference type="Proteomes" id="UP001487740"/>
    </source>
</evidence>
<evidence type="ECO:0000313" key="1">
    <source>
        <dbReference type="EMBL" id="KAK8406858.1"/>
    </source>
</evidence>
<sequence>MLLYLFTELDGSSQATATLTPPHLPGEETPKYQGHLTYLARRRPTTYHSQIPYLVRRHLLPCATLMCVATSSTAPSRTPACNHWLTAYPAQQ</sequence>
<dbReference type="AlphaFoldDB" id="A0AAW0V3E1"/>
<dbReference type="Proteomes" id="UP001487740">
    <property type="component" value="Unassembled WGS sequence"/>
</dbReference>
<keyword evidence="2" id="KW-1185">Reference proteome</keyword>
<name>A0AAW0V3E1_SCYPA</name>